<evidence type="ECO:0000313" key="3">
    <source>
        <dbReference type="Proteomes" id="UP000521943"/>
    </source>
</evidence>
<reference evidence="2 3" key="1">
    <citation type="submission" date="2020-07" db="EMBL/GenBank/DDBJ databases">
        <title>Comparative genomics of pyrophilous fungi reveals a link between fire events and developmental genes.</title>
        <authorList>
            <consortium name="DOE Joint Genome Institute"/>
            <person name="Steindorff A.S."/>
            <person name="Carver A."/>
            <person name="Calhoun S."/>
            <person name="Stillman K."/>
            <person name="Liu H."/>
            <person name="Lipzen A."/>
            <person name="Pangilinan J."/>
            <person name="Labutti K."/>
            <person name="Bruns T.D."/>
            <person name="Grigoriev I.V."/>
        </authorList>
    </citation>
    <scope>NUCLEOTIDE SEQUENCE [LARGE SCALE GENOMIC DNA]</scope>
    <source>
        <strain evidence="2 3">CBS 144469</strain>
    </source>
</reference>
<keyword evidence="3" id="KW-1185">Reference proteome</keyword>
<dbReference type="AlphaFoldDB" id="A0A8H6IC38"/>
<sequence>MQKCRSSALDPSSESLARRKEFSKLFSALRRVRSRTPFFELAAHRIPTLWGLYRGLRREAPTSDIRWRMRKIFEKNRGLTGSEKTIICLRRGYKWLETFQRARSGDTHLQAVLERYSRMIAAKREREHWEQVLGEEWAWQERMRKKPILTGSLLRASLDNPPLPRLYPLPEHISHMIHKRRVAREARFAKQQVLLEQQQDLIREAQFEEVQSWIFGGENKNEWTKEVRDGLTEIAQAYERSQARLRTTVSPELFEVMAAARRFKIANKTREREKRTARARGRPPAHVWDRMSEEEKEVDRVKRLRGEGGYVGMVKRMAGMRMRDGDTWKKEVEANEEAKERESQVERENERRRAE</sequence>
<gene>
    <name evidence="2" type="ORF">DFP72DRAFT_879270</name>
</gene>
<dbReference type="Proteomes" id="UP000521943">
    <property type="component" value="Unassembled WGS sequence"/>
</dbReference>
<dbReference type="OrthoDB" id="2571149at2759"/>
<organism evidence="2 3">
    <name type="scientific">Ephemerocybe angulata</name>
    <dbReference type="NCBI Taxonomy" id="980116"/>
    <lineage>
        <taxon>Eukaryota</taxon>
        <taxon>Fungi</taxon>
        <taxon>Dikarya</taxon>
        <taxon>Basidiomycota</taxon>
        <taxon>Agaricomycotina</taxon>
        <taxon>Agaricomycetes</taxon>
        <taxon>Agaricomycetidae</taxon>
        <taxon>Agaricales</taxon>
        <taxon>Agaricineae</taxon>
        <taxon>Psathyrellaceae</taxon>
        <taxon>Ephemerocybe</taxon>
    </lineage>
</organism>
<evidence type="ECO:0000313" key="2">
    <source>
        <dbReference type="EMBL" id="KAF6761662.1"/>
    </source>
</evidence>
<proteinExistence type="predicted"/>
<protein>
    <submittedName>
        <fullName evidence="2">Uncharacterized protein</fullName>
    </submittedName>
</protein>
<feature type="region of interest" description="Disordered" evidence="1">
    <location>
        <begin position="325"/>
        <end position="355"/>
    </location>
</feature>
<accession>A0A8H6IC38</accession>
<name>A0A8H6IC38_9AGAR</name>
<comment type="caution">
    <text evidence="2">The sequence shown here is derived from an EMBL/GenBank/DDBJ whole genome shotgun (WGS) entry which is preliminary data.</text>
</comment>
<evidence type="ECO:0000256" key="1">
    <source>
        <dbReference type="SAM" id="MobiDB-lite"/>
    </source>
</evidence>
<dbReference type="EMBL" id="JACGCI010000009">
    <property type="protein sequence ID" value="KAF6761662.1"/>
    <property type="molecule type" value="Genomic_DNA"/>
</dbReference>